<sequence>MATLLAKRTTSVGSRAKPKAPAASSGAARSSVHVLDVPFAMRGVATASGAKWNADHSVFVFEGEKLPRALSPFRAQPYSWELKVERELRGETTRTATPPSGNIVPRPHQKEAITAIGAAVKAKRAGFLLADDVGLGKTISAWQSILDMKSAISVLIVCPLAVVAHWRRTVEAMGDGGKQVVILNYDRLGKLFEISPEARKKVRSKKGLARAGTAPELDVIIWDESHRCKNPTAARSKLAAKLNANAGFALWLSATAGQNPLELSYLSPLLASITGTRAKDLKDFEQWCLDQNLGVTRGAFGKWDWRGNPADCEKVRKLLFEGRPAAGLRRRPEDIAGWPEINRILQPLELDPEARELYQQAWTEFRREMDLSPRGRDPKSALTASLRLRQKSSLIRAAGTTELVQELLANGHQVAVSLSFIETLEKIAEDLESDGVPCARIHGAIPAAAREKERLRFQRGEAKVVLFTVEEGISLHQGEHNDVPRSEIIHDLRWSAIQMAQIEGRCHRDGRYAPVYWTYADGTVEEKIALVVSRRIQSMKEMVGDDVETIREIERLLVDARAAAAE</sequence>
<dbReference type="SMART" id="SM00487">
    <property type="entry name" value="DEXDc"/>
    <property type="match status" value="1"/>
</dbReference>
<dbReference type="Pfam" id="PF00271">
    <property type="entry name" value="Helicase_C"/>
    <property type="match status" value="1"/>
</dbReference>
<dbReference type="GO" id="GO:0005524">
    <property type="term" value="F:ATP binding"/>
    <property type="evidence" value="ECO:0007669"/>
    <property type="project" value="InterPro"/>
</dbReference>
<evidence type="ECO:0000259" key="4">
    <source>
        <dbReference type="PROSITE" id="PS51194"/>
    </source>
</evidence>
<dbReference type="RefSeq" id="WP_146647446.1">
    <property type="nucleotide sequence ID" value="NZ_CP012333.1"/>
</dbReference>
<accession>A0A0K1PRD7</accession>
<dbReference type="GO" id="GO:0004386">
    <property type="term" value="F:helicase activity"/>
    <property type="evidence" value="ECO:0007669"/>
    <property type="project" value="UniProtKB-KW"/>
</dbReference>
<keyword evidence="6" id="KW-1185">Reference proteome</keyword>
<keyword evidence="5" id="KW-0347">Helicase</keyword>
<evidence type="ECO:0000313" key="5">
    <source>
        <dbReference type="EMBL" id="AKU96105.1"/>
    </source>
</evidence>
<dbReference type="EMBL" id="CP012333">
    <property type="protein sequence ID" value="AKU96105.1"/>
    <property type="molecule type" value="Genomic_DNA"/>
</dbReference>
<dbReference type="Pfam" id="PF00176">
    <property type="entry name" value="SNF2-rel_dom"/>
    <property type="match status" value="1"/>
</dbReference>
<dbReference type="GO" id="GO:0006281">
    <property type="term" value="P:DNA repair"/>
    <property type="evidence" value="ECO:0007669"/>
    <property type="project" value="TreeGrafter"/>
</dbReference>
<dbReference type="GO" id="GO:0031297">
    <property type="term" value="P:replication fork processing"/>
    <property type="evidence" value="ECO:0007669"/>
    <property type="project" value="TreeGrafter"/>
</dbReference>
<dbReference type="InterPro" id="IPR000330">
    <property type="entry name" value="SNF2_N"/>
</dbReference>
<dbReference type="Gene3D" id="3.40.50.10810">
    <property type="entry name" value="Tandem AAA-ATPase domain"/>
    <property type="match status" value="1"/>
</dbReference>
<dbReference type="KEGG" id="llu:AKJ09_02769"/>
<dbReference type="InterPro" id="IPR038718">
    <property type="entry name" value="SNF2-like_sf"/>
</dbReference>
<dbReference type="Proteomes" id="UP000064967">
    <property type="component" value="Chromosome"/>
</dbReference>
<keyword evidence="1" id="KW-0378">Hydrolase</keyword>
<evidence type="ECO:0000259" key="3">
    <source>
        <dbReference type="PROSITE" id="PS51192"/>
    </source>
</evidence>
<dbReference type="STRING" id="1391654.AKJ09_02769"/>
<dbReference type="GO" id="GO:0016787">
    <property type="term" value="F:hydrolase activity"/>
    <property type="evidence" value="ECO:0007669"/>
    <property type="project" value="UniProtKB-KW"/>
</dbReference>
<protein>
    <submittedName>
        <fullName evidence="5">Helicase, SNF2/RAD54 family</fullName>
    </submittedName>
</protein>
<dbReference type="InterPro" id="IPR001650">
    <property type="entry name" value="Helicase_C-like"/>
</dbReference>
<dbReference type="PROSITE" id="PS51194">
    <property type="entry name" value="HELICASE_CTER"/>
    <property type="match status" value="1"/>
</dbReference>
<dbReference type="PANTHER" id="PTHR45766">
    <property type="entry name" value="DNA ANNEALING HELICASE AND ENDONUCLEASE ZRANB3 FAMILY MEMBER"/>
    <property type="match status" value="1"/>
</dbReference>
<feature type="compositionally biased region" description="Low complexity" evidence="2">
    <location>
        <begin position="13"/>
        <end position="27"/>
    </location>
</feature>
<dbReference type="PANTHER" id="PTHR45766:SF6">
    <property type="entry name" value="SWI_SNF-RELATED MATRIX-ASSOCIATED ACTIN-DEPENDENT REGULATOR OF CHROMATIN SUBFAMILY A-LIKE PROTEIN 1"/>
    <property type="match status" value="1"/>
</dbReference>
<proteinExistence type="predicted"/>
<gene>
    <name evidence="5" type="ORF">AKJ09_02769</name>
</gene>
<feature type="domain" description="Helicase ATP-binding" evidence="3">
    <location>
        <begin position="118"/>
        <end position="274"/>
    </location>
</feature>
<dbReference type="PROSITE" id="PS51192">
    <property type="entry name" value="HELICASE_ATP_BIND_1"/>
    <property type="match status" value="1"/>
</dbReference>
<keyword evidence="5" id="KW-0067">ATP-binding</keyword>
<reference evidence="5 6" key="1">
    <citation type="submission" date="2015-08" db="EMBL/GenBank/DDBJ databases">
        <authorList>
            <person name="Babu N.S."/>
            <person name="Beckwith C.J."/>
            <person name="Beseler K.G."/>
            <person name="Brison A."/>
            <person name="Carone J.V."/>
            <person name="Caskin T.P."/>
            <person name="Diamond M."/>
            <person name="Durham M.E."/>
            <person name="Foxe J.M."/>
            <person name="Go M."/>
            <person name="Henderson B.A."/>
            <person name="Jones I.B."/>
            <person name="McGettigan J.A."/>
            <person name="Micheletti S.J."/>
            <person name="Nasrallah M.E."/>
            <person name="Ortiz D."/>
            <person name="Piller C.R."/>
            <person name="Privatt S.R."/>
            <person name="Schneider S.L."/>
            <person name="Sharp S."/>
            <person name="Smith T.C."/>
            <person name="Stanton J.D."/>
            <person name="Ullery H.E."/>
            <person name="Wilson R.J."/>
            <person name="Serrano M.G."/>
            <person name="Buck G."/>
            <person name="Lee V."/>
            <person name="Wang Y."/>
            <person name="Carvalho R."/>
            <person name="Voegtly L."/>
            <person name="Shi R."/>
            <person name="Duckworth R."/>
            <person name="Johnson A."/>
            <person name="Loviza R."/>
            <person name="Walstead R."/>
            <person name="Shah Z."/>
            <person name="Kiflezghi M."/>
            <person name="Wade K."/>
            <person name="Ball S.L."/>
            <person name="Bradley K.W."/>
            <person name="Asai D.J."/>
            <person name="Bowman C.A."/>
            <person name="Russell D.A."/>
            <person name="Pope W.H."/>
            <person name="Jacobs-Sera D."/>
            <person name="Hendrix R.W."/>
            <person name="Hatfull G.F."/>
        </authorList>
    </citation>
    <scope>NUCLEOTIDE SEQUENCE [LARGE SCALE GENOMIC DNA]</scope>
    <source>
        <strain evidence="5 6">DSM 27648</strain>
    </source>
</reference>
<dbReference type="SUPFAM" id="SSF52540">
    <property type="entry name" value="P-loop containing nucleoside triphosphate hydrolases"/>
    <property type="match status" value="2"/>
</dbReference>
<evidence type="ECO:0000313" key="6">
    <source>
        <dbReference type="Proteomes" id="UP000064967"/>
    </source>
</evidence>
<feature type="domain" description="Helicase C-terminal" evidence="4">
    <location>
        <begin position="402"/>
        <end position="558"/>
    </location>
</feature>
<dbReference type="InterPro" id="IPR014001">
    <property type="entry name" value="Helicase_ATP-bd"/>
</dbReference>
<feature type="region of interest" description="Disordered" evidence="2">
    <location>
        <begin position="1"/>
        <end position="27"/>
    </location>
</feature>
<dbReference type="Gene3D" id="3.40.50.300">
    <property type="entry name" value="P-loop containing nucleotide triphosphate hydrolases"/>
    <property type="match status" value="1"/>
</dbReference>
<dbReference type="OrthoDB" id="18878at2"/>
<dbReference type="SMART" id="SM00490">
    <property type="entry name" value="HELICc"/>
    <property type="match status" value="1"/>
</dbReference>
<organism evidence="5 6">
    <name type="scientific">Labilithrix luteola</name>
    <dbReference type="NCBI Taxonomy" id="1391654"/>
    <lineage>
        <taxon>Bacteria</taxon>
        <taxon>Pseudomonadati</taxon>
        <taxon>Myxococcota</taxon>
        <taxon>Polyangia</taxon>
        <taxon>Polyangiales</taxon>
        <taxon>Labilitrichaceae</taxon>
        <taxon>Labilithrix</taxon>
    </lineage>
</organism>
<dbReference type="AlphaFoldDB" id="A0A0K1PRD7"/>
<evidence type="ECO:0000256" key="2">
    <source>
        <dbReference type="SAM" id="MobiDB-lite"/>
    </source>
</evidence>
<evidence type="ECO:0000256" key="1">
    <source>
        <dbReference type="ARBA" id="ARBA00022801"/>
    </source>
</evidence>
<keyword evidence="5" id="KW-0547">Nucleotide-binding</keyword>
<dbReference type="InterPro" id="IPR027417">
    <property type="entry name" value="P-loop_NTPase"/>
</dbReference>
<name>A0A0K1PRD7_9BACT</name>